<dbReference type="Gene3D" id="3.30.200.20">
    <property type="entry name" value="Phosphorylase Kinase, domain 1"/>
    <property type="match status" value="1"/>
</dbReference>
<evidence type="ECO:0000256" key="4">
    <source>
        <dbReference type="ARBA" id="ARBA00022741"/>
    </source>
</evidence>
<dbReference type="VEuPathDB" id="FungiDB:BO78DRAFT_441947"/>
<gene>
    <name evidence="10" type="ORF">BO78DRAFT_441947</name>
</gene>
<organism evidence="10 11">
    <name type="scientific">Aspergillus sclerotiicarbonarius (strain CBS 121057 / IBT 28362)</name>
    <dbReference type="NCBI Taxonomy" id="1448318"/>
    <lineage>
        <taxon>Eukaryota</taxon>
        <taxon>Fungi</taxon>
        <taxon>Dikarya</taxon>
        <taxon>Ascomycota</taxon>
        <taxon>Pezizomycotina</taxon>
        <taxon>Eurotiomycetes</taxon>
        <taxon>Eurotiomycetidae</taxon>
        <taxon>Eurotiales</taxon>
        <taxon>Aspergillaceae</taxon>
        <taxon>Aspergillus</taxon>
        <taxon>Aspergillus subgen. Circumdati</taxon>
    </lineage>
</organism>
<dbReference type="EC" id="2.7.11.1" evidence="1"/>
<dbReference type="InterPro" id="IPR051334">
    <property type="entry name" value="SRPK"/>
</dbReference>
<dbReference type="Pfam" id="PF00069">
    <property type="entry name" value="Pkinase"/>
    <property type="match status" value="2"/>
</dbReference>
<dbReference type="OrthoDB" id="5979581at2759"/>
<evidence type="ECO:0000256" key="1">
    <source>
        <dbReference type="ARBA" id="ARBA00012513"/>
    </source>
</evidence>
<accession>A0A319ELA7</accession>
<dbReference type="PROSITE" id="PS50011">
    <property type="entry name" value="PROTEIN_KINASE_DOM"/>
    <property type="match status" value="1"/>
</dbReference>
<dbReference type="AlphaFoldDB" id="A0A319ELA7"/>
<dbReference type="Gene3D" id="1.10.510.10">
    <property type="entry name" value="Transferase(Phosphotransferase) domain 1"/>
    <property type="match status" value="1"/>
</dbReference>
<dbReference type="PANTHER" id="PTHR47634:SF9">
    <property type="entry name" value="PROTEIN KINASE DOMAIN-CONTAINING PROTEIN-RELATED"/>
    <property type="match status" value="1"/>
</dbReference>
<sequence length="374" mass="42287">MRFHPITAMVEPIDEYRKGGYHPVHIGDEFHNGRYKVLAKLSFGASSTIWLARDNQGPHREITLKIHRASASKNNQELTMHQHLSNSPHSHQHAGRAHITELLDHFYVNGPNGTHLCLVFPATVADLQTMMTSNHPRTANEVRCLSRQILRGLGLLHRVGIVLCDLRPGNIMIAAPAQKSHLDALQPAVCLPVEWRDGVQVDDTAPRYLVQSQRYPFLVEREEQEEGFERVVVVIGDLGGAQWINQCDEVPVTELSMRAPEVIGGGWWDERADIWGLGCLIYELATNRPLFSVDTRGVSEERIDEQHLALIERRVGADALQAFAVRLGNRLPKDFGVEHVKRLAEFLWLMLQIGPTRRWSVGELLETPFIVGRY</sequence>
<keyword evidence="11" id="KW-1185">Reference proteome</keyword>
<dbReference type="GO" id="GO:0050684">
    <property type="term" value="P:regulation of mRNA processing"/>
    <property type="evidence" value="ECO:0007669"/>
    <property type="project" value="TreeGrafter"/>
</dbReference>
<keyword evidence="5 10" id="KW-0418">Kinase</keyword>
<comment type="catalytic activity">
    <reaction evidence="8">
        <text>L-seryl-[protein] + ATP = O-phospho-L-seryl-[protein] + ADP + H(+)</text>
        <dbReference type="Rhea" id="RHEA:17989"/>
        <dbReference type="Rhea" id="RHEA-COMP:9863"/>
        <dbReference type="Rhea" id="RHEA-COMP:11604"/>
        <dbReference type="ChEBI" id="CHEBI:15378"/>
        <dbReference type="ChEBI" id="CHEBI:29999"/>
        <dbReference type="ChEBI" id="CHEBI:30616"/>
        <dbReference type="ChEBI" id="CHEBI:83421"/>
        <dbReference type="ChEBI" id="CHEBI:456216"/>
        <dbReference type="EC" id="2.7.11.1"/>
    </reaction>
</comment>
<feature type="domain" description="Protein kinase" evidence="9">
    <location>
        <begin position="35"/>
        <end position="370"/>
    </location>
</feature>
<protein>
    <recommendedName>
        <fullName evidence="1">non-specific serine/threonine protein kinase</fullName>
        <ecNumber evidence="1">2.7.11.1</ecNumber>
    </recommendedName>
</protein>
<dbReference type="GO" id="GO:0000245">
    <property type="term" value="P:spliceosomal complex assembly"/>
    <property type="evidence" value="ECO:0007669"/>
    <property type="project" value="TreeGrafter"/>
</dbReference>
<keyword evidence="6" id="KW-0067">ATP-binding</keyword>
<dbReference type="InterPro" id="IPR011009">
    <property type="entry name" value="Kinase-like_dom_sf"/>
</dbReference>
<proteinExistence type="predicted"/>
<evidence type="ECO:0000256" key="3">
    <source>
        <dbReference type="ARBA" id="ARBA00022679"/>
    </source>
</evidence>
<comment type="catalytic activity">
    <reaction evidence="7">
        <text>L-threonyl-[protein] + ATP = O-phospho-L-threonyl-[protein] + ADP + H(+)</text>
        <dbReference type="Rhea" id="RHEA:46608"/>
        <dbReference type="Rhea" id="RHEA-COMP:11060"/>
        <dbReference type="Rhea" id="RHEA-COMP:11605"/>
        <dbReference type="ChEBI" id="CHEBI:15378"/>
        <dbReference type="ChEBI" id="CHEBI:30013"/>
        <dbReference type="ChEBI" id="CHEBI:30616"/>
        <dbReference type="ChEBI" id="CHEBI:61977"/>
        <dbReference type="ChEBI" id="CHEBI:456216"/>
        <dbReference type="EC" id="2.7.11.1"/>
    </reaction>
</comment>
<dbReference type="GO" id="GO:0005524">
    <property type="term" value="F:ATP binding"/>
    <property type="evidence" value="ECO:0007669"/>
    <property type="project" value="UniProtKB-KW"/>
</dbReference>
<evidence type="ECO:0000256" key="5">
    <source>
        <dbReference type="ARBA" id="ARBA00022777"/>
    </source>
</evidence>
<name>A0A319ELA7_ASPSB</name>
<evidence type="ECO:0000259" key="9">
    <source>
        <dbReference type="PROSITE" id="PS50011"/>
    </source>
</evidence>
<evidence type="ECO:0000256" key="7">
    <source>
        <dbReference type="ARBA" id="ARBA00047899"/>
    </source>
</evidence>
<evidence type="ECO:0000313" key="11">
    <source>
        <dbReference type="Proteomes" id="UP000248423"/>
    </source>
</evidence>
<evidence type="ECO:0000313" key="10">
    <source>
        <dbReference type="EMBL" id="PYI08425.1"/>
    </source>
</evidence>
<keyword evidence="4" id="KW-0547">Nucleotide-binding</keyword>
<evidence type="ECO:0000256" key="2">
    <source>
        <dbReference type="ARBA" id="ARBA00022527"/>
    </source>
</evidence>
<evidence type="ECO:0000256" key="8">
    <source>
        <dbReference type="ARBA" id="ARBA00048679"/>
    </source>
</evidence>
<evidence type="ECO:0000256" key="6">
    <source>
        <dbReference type="ARBA" id="ARBA00022840"/>
    </source>
</evidence>
<dbReference type="STRING" id="1448318.A0A319ELA7"/>
<keyword evidence="3" id="KW-0808">Transferase</keyword>
<dbReference type="SMART" id="SM00220">
    <property type="entry name" value="S_TKc"/>
    <property type="match status" value="1"/>
</dbReference>
<dbReference type="InterPro" id="IPR000719">
    <property type="entry name" value="Prot_kinase_dom"/>
</dbReference>
<dbReference type="PANTHER" id="PTHR47634">
    <property type="entry name" value="PROTEIN KINASE DOMAIN-CONTAINING PROTEIN-RELATED"/>
    <property type="match status" value="1"/>
</dbReference>
<dbReference type="SUPFAM" id="SSF56112">
    <property type="entry name" value="Protein kinase-like (PK-like)"/>
    <property type="match status" value="1"/>
</dbReference>
<dbReference type="GO" id="GO:0004674">
    <property type="term" value="F:protein serine/threonine kinase activity"/>
    <property type="evidence" value="ECO:0007669"/>
    <property type="project" value="UniProtKB-KW"/>
</dbReference>
<dbReference type="EMBL" id="KZ826335">
    <property type="protein sequence ID" value="PYI08425.1"/>
    <property type="molecule type" value="Genomic_DNA"/>
</dbReference>
<keyword evidence="2" id="KW-0723">Serine/threonine-protein kinase</keyword>
<dbReference type="Proteomes" id="UP000248423">
    <property type="component" value="Unassembled WGS sequence"/>
</dbReference>
<reference evidence="10 11" key="1">
    <citation type="submission" date="2018-02" db="EMBL/GenBank/DDBJ databases">
        <title>The genomes of Aspergillus section Nigri reveals drivers in fungal speciation.</title>
        <authorList>
            <consortium name="DOE Joint Genome Institute"/>
            <person name="Vesth T.C."/>
            <person name="Nybo J."/>
            <person name="Theobald S."/>
            <person name="Brandl J."/>
            <person name="Frisvad J.C."/>
            <person name="Nielsen K.F."/>
            <person name="Lyhne E.K."/>
            <person name="Kogle M.E."/>
            <person name="Kuo A."/>
            <person name="Riley R."/>
            <person name="Clum A."/>
            <person name="Nolan M."/>
            <person name="Lipzen A."/>
            <person name="Salamov A."/>
            <person name="Henrissat B."/>
            <person name="Wiebenga A."/>
            <person name="De vries R.P."/>
            <person name="Grigoriev I.V."/>
            <person name="Mortensen U.H."/>
            <person name="Andersen M.R."/>
            <person name="Baker S.E."/>
        </authorList>
    </citation>
    <scope>NUCLEOTIDE SEQUENCE [LARGE SCALE GENOMIC DNA]</scope>
    <source>
        <strain evidence="10 11">CBS 121057</strain>
    </source>
</reference>